<feature type="compositionally biased region" description="Polar residues" evidence="1">
    <location>
        <begin position="109"/>
        <end position="146"/>
    </location>
</feature>
<gene>
    <name evidence="2" type="ORF">B0H16DRAFT_1727775</name>
</gene>
<comment type="caution">
    <text evidence="2">The sequence shown here is derived from an EMBL/GenBank/DDBJ whole genome shotgun (WGS) entry which is preliminary data.</text>
</comment>
<feature type="region of interest" description="Disordered" evidence="1">
    <location>
        <begin position="109"/>
        <end position="150"/>
    </location>
</feature>
<evidence type="ECO:0000313" key="2">
    <source>
        <dbReference type="EMBL" id="KAJ7743388.1"/>
    </source>
</evidence>
<sequence>MQDRSSAGNDLLADYPASSRNSSSMGSYQASSASDHPPRVTIPTELQEALIEWAEEGAEQRRTTNHYEEEMVCDPGRQALDILHGSLARFVDYTAMAAEGVEVMQPSSPLTNISVSSNSDSGPDPTQTTTSLDYSLPTDSPTSVRRSNAEVDAAPAGGAVLVASDIVATGFDIAPMHANGLKRKRSEGDDGGSSLRGRRRKFPLVATGLTDSRIIELFGGVRLGFLETIRRVEEMAMYRFEVSERSFPAFFTHHPLLHDIEAAKMQVLAHLLQRQGCEGPATLLYEILGVRLRDEYAISHLLNAGYLDANFPGNLWESDPESDSDEGDTRSQSSVNMAIPPFMYPYLTAERPPTGISDSIIDPVLLHDASPSPGPLLYPTDEEIAERATHTAGAETVGLAPTLAQRTSPISVPLPEFLRLRGQGDIDFNDPAALRAACIRAGIEQRDQEQDVGTQSDDDLVVLERNALGLRFH</sequence>
<accession>A0AAD7IHP6</accession>
<evidence type="ECO:0000256" key="1">
    <source>
        <dbReference type="SAM" id="MobiDB-lite"/>
    </source>
</evidence>
<feature type="region of interest" description="Disordered" evidence="1">
    <location>
        <begin position="1"/>
        <end position="39"/>
    </location>
</feature>
<name>A0AAD7IHP6_9AGAR</name>
<evidence type="ECO:0000313" key="3">
    <source>
        <dbReference type="Proteomes" id="UP001215598"/>
    </source>
</evidence>
<keyword evidence="3" id="KW-1185">Reference proteome</keyword>
<organism evidence="2 3">
    <name type="scientific">Mycena metata</name>
    <dbReference type="NCBI Taxonomy" id="1033252"/>
    <lineage>
        <taxon>Eukaryota</taxon>
        <taxon>Fungi</taxon>
        <taxon>Dikarya</taxon>
        <taxon>Basidiomycota</taxon>
        <taxon>Agaricomycotina</taxon>
        <taxon>Agaricomycetes</taxon>
        <taxon>Agaricomycetidae</taxon>
        <taxon>Agaricales</taxon>
        <taxon>Marasmiineae</taxon>
        <taxon>Mycenaceae</taxon>
        <taxon>Mycena</taxon>
    </lineage>
</organism>
<protein>
    <submittedName>
        <fullName evidence="2">Uncharacterized protein</fullName>
    </submittedName>
</protein>
<dbReference type="AlphaFoldDB" id="A0AAD7IHP6"/>
<feature type="compositionally biased region" description="Low complexity" evidence="1">
    <location>
        <begin position="22"/>
        <end position="34"/>
    </location>
</feature>
<dbReference type="EMBL" id="JARKIB010000091">
    <property type="protein sequence ID" value="KAJ7743388.1"/>
    <property type="molecule type" value="Genomic_DNA"/>
</dbReference>
<proteinExistence type="predicted"/>
<dbReference type="Proteomes" id="UP001215598">
    <property type="component" value="Unassembled WGS sequence"/>
</dbReference>
<reference evidence="2" key="1">
    <citation type="submission" date="2023-03" db="EMBL/GenBank/DDBJ databases">
        <title>Massive genome expansion in bonnet fungi (Mycena s.s.) driven by repeated elements and novel gene families across ecological guilds.</title>
        <authorList>
            <consortium name="Lawrence Berkeley National Laboratory"/>
            <person name="Harder C.B."/>
            <person name="Miyauchi S."/>
            <person name="Viragh M."/>
            <person name="Kuo A."/>
            <person name="Thoen E."/>
            <person name="Andreopoulos B."/>
            <person name="Lu D."/>
            <person name="Skrede I."/>
            <person name="Drula E."/>
            <person name="Henrissat B."/>
            <person name="Morin E."/>
            <person name="Kohler A."/>
            <person name="Barry K."/>
            <person name="LaButti K."/>
            <person name="Morin E."/>
            <person name="Salamov A."/>
            <person name="Lipzen A."/>
            <person name="Mereny Z."/>
            <person name="Hegedus B."/>
            <person name="Baldrian P."/>
            <person name="Stursova M."/>
            <person name="Weitz H."/>
            <person name="Taylor A."/>
            <person name="Grigoriev I.V."/>
            <person name="Nagy L.G."/>
            <person name="Martin F."/>
            <person name="Kauserud H."/>
        </authorList>
    </citation>
    <scope>NUCLEOTIDE SEQUENCE</scope>
    <source>
        <strain evidence="2">CBHHK182m</strain>
    </source>
</reference>